<dbReference type="CDD" id="cd09420">
    <property type="entry name" value="LIM3_Prickle"/>
    <property type="match status" value="1"/>
</dbReference>
<dbReference type="PROSITE" id="PS51303">
    <property type="entry name" value="PET"/>
    <property type="match status" value="1"/>
</dbReference>
<dbReference type="InterPro" id="IPR010442">
    <property type="entry name" value="PET_domain"/>
</dbReference>
<feature type="region of interest" description="Disordered" evidence="7">
    <location>
        <begin position="410"/>
        <end position="450"/>
    </location>
</feature>
<reference evidence="10 11" key="1">
    <citation type="submission" date="2023-09" db="EMBL/GenBank/DDBJ databases">
        <title>Nesidiocoris tenuis whole genome shotgun sequence.</title>
        <authorList>
            <person name="Shibata T."/>
            <person name="Shimoda M."/>
            <person name="Kobayashi T."/>
            <person name="Uehara T."/>
        </authorList>
    </citation>
    <scope>NUCLEOTIDE SEQUENCE [LARGE SCALE GENOMIC DNA]</scope>
    <source>
        <strain evidence="10 11">Japan</strain>
    </source>
</reference>
<dbReference type="Pfam" id="PF06297">
    <property type="entry name" value="PET"/>
    <property type="match status" value="1"/>
</dbReference>
<keyword evidence="3" id="KW-0677">Repeat</keyword>
<dbReference type="CDD" id="cd09415">
    <property type="entry name" value="LIM1_Prickle"/>
    <property type="match status" value="1"/>
</dbReference>
<evidence type="ECO:0000256" key="1">
    <source>
        <dbReference type="ARBA" id="ARBA00008268"/>
    </source>
</evidence>
<evidence type="ECO:0000313" key="10">
    <source>
        <dbReference type="EMBL" id="BES90213.1"/>
    </source>
</evidence>
<proteinExistence type="inferred from homology"/>
<keyword evidence="5 6" id="KW-0440">LIM domain</keyword>
<feature type="compositionally biased region" description="Low complexity" evidence="7">
    <location>
        <begin position="652"/>
        <end position="664"/>
    </location>
</feature>
<dbReference type="PROSITE" id="PS00478">
    <property type="entry name" value="LIM_DOMAIN_1"/>
    <property type="match status" value="1"/>
</dbReference>
<evidence type="ECO:0000256" key="3">
    <source>
        <dbReference type="ARBA" id="ARBA00022737"/>
    </source>
</evidence>
<feature type="domain" description="LIM zinc-binding" evidence="8">
    <location>
        <begin position="195"/>
        <end position="257"/>
    </location>
</feature>
<evidence type="ECO:0000256" key="2">
    <source>
        <dbReference type="ARBA" id="ARBA00022723"/>
    </source>
</evidence>
<comment type="similarity">
    <text evidence="1">Belongs to the prickle / espinas / testin family.</text>
</comment>
<dbReference type="PANTHER" id="PTHR24211:SF20">
    <property type="entry name" value="PROTEIN ESPINAS-RELATED"/>
    <property type="match status" value="1"/>
</dbReference>
<evidence type="ECO:0000256" key="4">
    <source>
        <dbReference type="ARBA" id="ARBA00022833"/>
    </source>
</evidence>
<feature type="compositionally biased region" description="Low complexity" evidence="7">
    <location>
        <begin position="684"/>
        <end position="697"/>
    </location>
</feature>
<name>A0ABN7ADV3_9HEMI</name>
<feature type="domain" description="LIM zinc-binding" evidence="8">
    <location>
        <begin position="258"/>
        <end position="318"/>
    </location>
</feature>
<dbReference type="CDD" id="cd09827">
    <property type="entry name" value="PET_Prickle"/>
    <property type="match status" value="1"/>
</dbReference>
<dbReference type="SUPFAM" id="SSF57716">
    <property type="entry name" value="Glucocorticoid receptor-like (DNA-binding domain)"/>
    <property type="match status" value="2"/>
</dbReference>
<dbReference type="Pfam" id="PF00412">
    <property type="entry name" value="LIM"/>
    <property type="match status" value="3"/>
</dbReference>
<accession>A0ABN7ADV3</accession>
<evidence type="ECO:0000256" key="6">
    <source>
        <dbReference type="PROSITE-ProRule" id="PRU00125"/>
    </source>
</evidence>
<dbReference type="InterPro" id="IPR033726">
    <property type="entry name" value="LIM2_prickle"/>
</dbReference>
<keyword evidence="2 6" id="KW-0479">Metal-binding</keyword>
<dbReference type="PANTHER" id="PTHR24211">
    <property type="entry name" value="LIM DOMAIN-CONTAINING PROTEIN"/>
    <property type="match status" value="1"/>
</dbReference>
<sequence>MEGQAKKKEVKWETEEDPVEDWRPKEVNEREVGLPLWWKVCWVYGSDQEKYYRELYRKSQATQTMMTQSSTTTTTTTMISQGIWSHMAEVKGQLHSDDDSGCALEEYSWVPPGLKPDQVYVYFSSVPEEKIPYVNSAGEQYRLSQLRYQLPPQDNDARYCTSLSEQERQELHLFSSQRKRDSLGRGIAKQAPTHVKCPQCEETIAAGDICVEASRASSCWHPGCFTCSVCKELLVDLIYFYQDGLLYCGRHHAETLKPRCSACSEIILADECTEAEGRAWHMDHFACNECLKQLGGQRYIMRDGCPYCLNCFDTLFAEFCDSCGDPIRVHQGQMSHEGQHWHATEECFRCRTCGKSLLGSPFLPVRGAIYCSIACSKGEPPTGGKLPPLPPDVTAVKGEFETSSSLRLKPSESSCTDLNVYTPKSRRSEKKLNSGKCKPSSLALSRVHGSPKIGKRVLHVASNRRHTHMHHRRNDPVCMDLAKTSKSHEGKTHHDSTGDYASSALERLVPDFSLKPLKNGNDNLAYTVDNPSMKTNDLFSGDNKFDLILSTVKRESGVIDDRDICLKNIGSLVFDKEHSPVRESSLPQSFNITRTTVERVTIDNFEVGCKEKAIIVEKEVDELLSKCSGRDRESVHIGKSPPNLETWAAVQKSATTKSHSSSSGKSHRSSDAIVPASSSTATPAVTGSAGVSGSGTSKKNLSVRFRCVVPEEKSVDTTPTTAYRNSSNCDYDSDSCSSSCSTCSSSSSSEDVYKLPVRRAYGGVRISYVPNDAIACARRQQSATNSAVGLANRSKVDDNGCVIS</sequence>
<protein>
    <submittedName>
        <fullName evidence="10">Protein prickle</fullName>
    </submittedName>
</protein>
<dbReference type="Proteomes" id="UP001307889">
    <property type="component" value="Chromosome 2"/>
</dbReference>
<evidence type="ECO:0000259" key="8">
    <source>
        <dbReference type="PROSITE" id="PS50023"/>
    </source>
</evidence>
<dbReference type="InterPro" id="IPR033723">
    <property type="entry name" value="PET_prickle"/>
</dbReference>
<dbReference type="SMART" id="SM00132">
    <property type="entry name" value="LIM"/>
    <property type="match status" value="3"/>
</dbReference>
<dbReference type="InterPro" id="IPR033727">
    <property type="entry name" value="LIM3_prickle"/>
</dbReference>
<feature type="domain" description="PET" evidence="9">
    <location>
        <begin position="88"/>
        <end position="196"/>
    </location>
</feature>
<dbReference type="InterPro" id="IPR047120">
    <property type="entry name" value="Pk/Esn/Tes"/>
</dbReference>
<evidence type="ECO:0000313" key="11">
    <source>
        <dbReference type="Proteomes" id="UP001307889"/>
    </source>
</evidence>
<feature type="region of interest" description="Disordered" evidence="7">
    <location>
        <begin position="649"/>
        <end position="697"/>
    </location>
</feature>
<dbReference type="CDD" id="cd09418">
    <property type="entry name" value="LIM2_Prickle"/>
    <property type="match status" value="1"/>
</dbReference>
<keyword evidence="11" id="KW-1185">Reference proteome</keyword>
<gene>
    <name evidence="10" type="ORF">NTJ_03021</name>
</gene>
<keyword evidence="4 6" id="KW-0862">Zinc</keyword>
<evidence type="ECO:0000256" key="5">
    <source>
        <dbReference type="ARBA" id="ARBA00023038"/>
    </source>
</evidence>
<dbReference type="PROSITE" id="PS50023">
    <property type="entry name" value="LIM_DOMAIN_2"/>
    <property type="match status" value="2"/>
</dbReference>
<evidence type="ECO:0000256" key="7">
    <source>
        <dbReference type="SAM" id="MobiDB-lite"/>
    </source>
</evidence>
<organism evidence="10 11">
    <name type="scientific">Nesidiocoris tenuis</name>
    <dbReference type="NCBI Taxonomy" id="355587"/>
    <lineage>
        <taxon>Eukaryota</taxon>
        <taxon>Metazoa</taxon>
        <taxon>Ecdysozoa</taxon>
        <taxon>Arthropoda</taxon>
        <taxon>Hexapoda</taxon>
        <taxon>Insecta</taxon>
        <taxon>Pterygota</taxon>
        <taxon>Neoptera</taxon>
        <taxon>Paraneoptera</taxon>
        <taxon>Hemiptera</taxon>
        <taxon>Heteroptera</taxon>
        <taxon>Panheteroptera</taxon>
        <taxon>Cimicomorpha</taxon>
        <taxon>Miridae</taxon>
        <taxon>Dicyphina</taxon>
        <taxon>Nesidiocoris</taxon>
    </lineage>
</organism>
<dbReference type="InterPro" id="IPR001781">
    <property type="entry name" value="Znf_LIM"/>
</dbReference>
<dbReference type="Gene3D" id="2.10.110.10">
    <property type="entry name" value="Cysteine Rich Protein"/>
    <property type="match status" value="3"/>
</dbReference>
<evidence type="ECO:0000259" key="9">
    <source>
        <dbReference type="PROSITE" id="PS51303"/>
    </source>
</evidence>
<dbReference type="InterPro" id="IPR033725">
    <property type="entry name" value="LIM1_prickle"/>
</dbReference>
<dbReference type="EMBL" id="AP028910">
    <property type="protein sequence ID" value="BES90213.1"/>
    <property type="molecule type" value="Genomic_DNA"/>
</dbReference>